<sequence>REMSTEDWNDDACRTVGMFLNGAPLRSPGPRGEQVRDRSFMIWLNGGVDDVELALPANQWVHHGEVVLSTNADVPLGTPVVAGGTLTLQARSVLVLRQT</sequence>
<organism evidence="1 2">
    <name type="scientific">Nocardioides zeicaulis</name>
    <dbReference type="NCBI Taxonomy" id="1776857"/>
    <lineage>
        <taxon>Bacteria</taxon>
        <taxon>Bacillati</taxon>
        <taxon>Actinomycetota</taxon>
        <taxon>Actinomycetes</taxon>
        <taxon>Propionibacteriales</taxon>
        <taxon>Nocardioidaceae</taxon>
        <taxon>Nocardioides</taxon>
    </lineage>
</organism>
<proteinExistence type="predicted"/>
<dbReference type="Gene3D" id="2.60.40.1180">
    <property type="entry name" value="Golgi alpha-mannosidase II"/>
    <property type="match status" value="1"/>
</dbReference>
<evidence type="ECO:0000313" key="2">
    <source>
        <dbReference type="Proteomes" id="UP001589698"/>
    </source>
</evidence>
<evidence type="ECO:0000313" key="1">
    <source>
        <dbReference type="EMBL" id="MFC0224051.1"/>
    </source>
</evidence>
<dbReference type="SUPFAM" id="SSF51011">
    <property type="entry name" value="Glycosyl hydrolase domain"/>
    <property type="match status" value="1"/>
</dbReference>
<dbReference type="Proteomes" id="UP001589698">
    <property type="component" value="Unassembled WGS sequence"/>
</dbReference>
<reference evidence="1 2" key="1">
    <citation type="submission" date="2024-09" db="EMBL/GenBank/DDBJ databases">
        <authorList>
            <person name="Sun Q."/>
            <person name="Mori K."/>
        </authorList>
    </citation>
    <scope>NUCLEOTIDE SEQUENCE [LARGE SCALE GENOMIC DNA]</scope>
    <source>
        <strain evidence="1 2">CCM 8654</strain>
    </source>
</reference>
<feature type="non-terminal residue" evidence="1">
    <location>
        <position position="1"/>
    </location>
</feature>
<protein>
    <submittedName>
        <fullName evidence="1">Glycogen debranching enzyme GlgX</fullName>
    </submittedName>
</protein>
<dbReference type="InterPro" id="IPR013780">
    <property type="entry name" value="Glyco_hydro_b"/>
</dbReference>
<comment type="caution">
    <text evidence="1">The sequence shown here is derived from an EMBL/GenBank/DDBJ whole genome shotgun (WGS) entry which is preliminary data.</text>
</comment>
<dbReference type="EMBL" id="JBHLXH010000002">
    <property type="protein sequence ID" value="MFC0224051.1"/>
    <property type="molecule type" value="Genomic_DNA"/>
</dbReference>
<name>A0ABV6E540_9ACTN</name>
<gene>
    <name evidence="1" type="ORF">ACFFJG_16310</name>
</gene>
<keyword evidence="2" id="KW-1185">Reference proteome</keyword>
<accession>A0ABV6E540</accession>